<name>A0ABQ3BM98_9FLAO</name>
<dbReference type="InterPro" id="IPR050343">
    <property type="entry name" value="RsuA_PseudoU_synthase"/>
</dbReference>
<evidence type="ECO:0000256" key="1">
    <source>
        <dbReference type="ARBA" id="ARBA00023235"/>
    </source>
</evidence>
<dbReference type="Proteomes" id="UP000615593">
    <property type="component" value="Unassembled WGS sequence"/>
</dbReference>
<organism evidence="5 6">
    <name type="scientific">Mesonia mobilis</name>
    <dbReference type="NCBI Taxonomy" id="369791"/>
    <lineage>
        <taxon>Bacteria</taxon>
        <taxon>Pseudomonadati</taxon>
        <taxon>Bacteroidota</taxon>
        <taxon>Flavobacteriia</taxon>
        <taxon>Flavobacteriales</taxon>
        <taxon>Flavobacteriaceae</taxon>
        <taxon>Mesonia</taxon>
    </lineage>
</organism>
<feature type="compositionally biased region" description="Basic residues" evidence="3">
    <location>
        <begin position="11"/>
        <end position="25"/>
    </location>
</feature>
<evidence type="ECO:0000313" key="5">
    <source>
        <dbReference type="EMBL" id="GGZ46701.1"/>
    </source>
</evidence>
<dbReference type="PANTHER" id="PTHR47683:SF2">
    <property type="entry name" value="RNA-BINDING S4 DOMAIN-CONTAINING PROTEIN"/>
    <property type="match status" value="1"/>
</dbReference>
<comment type="caution">
    <text evidence="5">The sequence shown here is derived from an EMBL/GenBank/DDBJ whole genome shotgun (WGS) entry which is preliminary data.</text>
</comment>
<accession>A0ABQ3BM98</accession>
<dbReference type="SMART" id="SM00363">
    <property type="entry name" value="S4"/>
    <property type="match status" value="1"/>
</dbReference>
<dbReference type="InterPro" id="IPR020103">
    <property type="entry name" value="PsdUridine_synth_cat_dom_sf"/>
</dbReference>
<feature type="region of interest" description="Disordered" evidence="3">
    <location>
        <begin position="1"/>
        <end position="29"/>
    </location>
</feature>
<keyword evidence="6" id="KW-1185">Reference proteome</keyword>
<dbReference type="InterPro" id="IPR006145">
    <property type="entry name" value="PsdUridine_synth_RsuA/RluA"/>
</dbReference>
<dbReference type="SUPFAM" id="SSF55174">
    <property type="entry name" value="Alpha-L RNA-binding motif"/>
    <property type="match status" value="1"/>
</dbReference>
<dbReference type="Pfam" id="PF00849">
    <property type="entry name" value="PseudoU_synth_2"/>
    <property type="match status" value="1"/>
</dbReference>
<dbReference type="Gene3D" id="3.30.70.1560">
    <property type="entry name" value="Alpha-L RNA-binding motif"/>
    <property type="match status" value="1"/>
</dbReference>
<dbReference type="PANTHER" id="PTHR47683">
    <property type="entry name" value="PSEUDOURIDINE SYNTHASE FAMILY PROTEIN-RELATED"/>
    <property type="match status" value="1"/>
</dbReference>
<dbReference type="CDD" id="cd00165">
    <property type="entry name" value="S4"/>
    <property type="match status" value="1"/>
</dbReference>
<gene>
    <name evidence="5" type="ORF">GCM10008088_05180</name>
</gene>
<dbReference type="InterPro" id="IPR002942">
    <property type="entry name" value="S4_RNA-bd"/>
</dbReference>
<dbReference type="RefSeq" id="WP_373294421.1">
    <property type="nucleotide sequence ID" value="NZ_BMWY01000001.1"/>
</dbReference>
<reference evidence="6" key="1">
    <citation type="journal article" date="2019" name="Int. J. Syst. Evol. Microbiol.">
        <title>The Global Catalogue of Microorganisms (GCM) 10K type strain sequencing project: providing services to taxonomists for standard genome sequencing and annotation.</title>
        <authorList>
            <consortium name="The Broad Institute Genomics Platform"/>
            <consortium name="The Broad Institute Genome Sequencing Center for Infectious Disease"/>
            <person name="Wu L."/>
            <person name="Ma J."/>
        </authorList>
    </citation>
    <scope>NUCLEOTIDE SEQUENCE [LARGE SCALE GENOMIC DNA]</scope>
    <source>
        <strain evidence="6">KCTC 12708</strain>
    </source>
</reference>
<proteinExistence type="predicted"/>
<keyword evidence="2" id="KW-0694">RNA-binding</keyword>
<evidence type="ECO:0000313" key="6">
    <source>
        <dbReference type="Proteomes" id="UP000615593"/>
    </source>
</evidence>
<dbReference type="GeneID" id="94368169"/>
<dbReference type="Pfam" id="PF01479">
    <property type="entry name" value="S4"/>
    <property type="match status" value="1"/>
</dbReference>
<dbReference type="EMBL" id="BMWY01000001">
    <property type="protein sequence ID" value="GGZ46701.1"/>
    <property type="molecule type" value="Genomic_DNA"/>
</dbReference>
<evidence type="ECO:0000259" key="4">
    <source>
        <dbReference type="SMART" id="SM00363"/>
    </source>
</evidence>
<protein>
    <recommendedName>
        <fullName evidence="4">RNA-binding S4 domain-containing protein</fullName>
    </recommendedName>
</protein>
<sequence length="274" mass="30873">MGNSRNQGKGNMKKNKPFNQKKKPTQKIAVDKQVKDPEAGMRLNKYIANAGICSRRDADIYIAAGSVRVNGEVVTEMGHKVKLTDEVKFDGRRISPERKEYVLLNKPSGFYVTGSLERNNRTVMDLIANASNSKLDPVGKLETSTTGLLLFTNDGTMAKSLGSTKTRVRQIYHVTLNKNLDQEDLDRIQDGKVILEDGKVIVDEISYVDNKPKREVGIELQSTKPHIVQRTFKKLGYEIEKLDRVVFGGLTKKDLPRGRYRHLTKQEVINLGML</sequence>
<dbReference type="SUPFAM" id="SSF55120">
    <property type="entry name" value="Pseudouridine synthase"/>
    <property type="match status" value="1"/>
</dbReference>
<dbReference type="InterPro" id="IPR020094">
    <property type="entry name" value="TruA/RsuA/RluB/E/F_N"/>
</dbReference>
<dbReference type="InterPro" id="IPR042092">
    <property type="entry name" value="PsdUridine_s_RsuA/RluB/E/F_cat"/>
</dbReference>
<evidence type="ECO:0000256" key="3">
    <source>
        <dbReference type="SAM" id="MobiDB-lite"/>
    </source>
</evidence>
<dbReference type="InterPro" id="IPR036986">
    <property type="entry name" value="S4_RNA-bd_sf"/>
</dbReference>
<dbReference type="Gene3D" id="3.30.70.580">
    <property type="entry name" value="Pseudouridine synthase I, catalytic domain, N-terminal subdomain"/>
    <property type="match status" value="1"/>
</dbReference>
<feature type="domain" description="RNA-binding S4" evidence="4">
    <location>
        <begin position="41"/>
        <end position="99"/>
    </location>
</feature>
<keyword evidence="1" id="KW-0413">Isomerase</keyword>
<dbReference type="Gene3D" id="3.10.290.10">
    <property type="entry name" value="RNA-binding S4 domain"/>
    <property type="match status" value="1"/>
</dbReference>
<dbReference type="PROSITE" id="PS50889">
    <property type="entry name" value="S4"/>
    <property type="match status" value="1"/>
</dbReference>
<evidence type="ECO:0000256" key="2">
    <source>
        <dbReference type="PROSITE-ProRule" id="PRU00182"/>
    </source>
</evidence>